<accession>A0ABR7CA23</accession>
<proteinExistence type="predicted"/>
<dbReference type="PROSITE" id="PS51459">
    <property type="entry name" value="FIDO"/>
    <property type="match status" value="1"/>
</dbReference>
<dbReference type="PANTHER" id="PTHR13504">
    <property type="entry name" value="FIDO DOMAIN-CONTAINING PROTEIN DDB_G0283145"/>
    <property type="match status" value="1"/>
</dbReference>
<keyword evidence="3" id="KW-1185">Reference proteome</keyword>
<dbReference type="RefSeq" id="WP_007758769.1">
    <property type="nucleotide sequence ID" value="NZ_JACOOE010000003.1"/>
</dbReference>
<dbReference type="InterPro" id="IPR003812">
    <property type="entry name" value="Fido"/>
</dbReference>
<evidence type="ECO:0000313" key="3">
    <source>
        <dbReference type="Proteomes" id="UP000600600"/>
    </source>
</evidence>
<dbReference type="Pfam" id="PF02661">
    <property type="entry name" value="Fic"/>
    <property type="match status" value="1"/>
</dbReference>
<name>A0ABR7CA23_9BACE</name>
<dbReference type="Proteomes" id="UP000600600">
    <property type="component" value="Unassembled WGS sequence"/>
</dbReference>
<dbReference type="InterPro" id="IPR040198">
    <property type="entry name" value="Fido_containing"/>
</dbReference>
<dbReference type="SUPFAM" id="SSF140931">
    <property type="entry name" value="Fic-like"/>
    <property type="match status" value="1"/>
</dbReference>
<sequence>MDSITAYLLEEKQSKRKGGLYHKTQVSLTYNSNRIEGSRLTEEQTRFIFETRTIGFRDEEAVPVDDIIETSNHFVAFDYLLDTIDEPLSGKLIKEFHRILKTGTADAAKAWFNVGDWKKYPNEVGGIQTVMPDNVDAEIANLNDKYYSIVCVTFEDIIEYHYCFERIHPFQDGNGRVGRLIMFRECLRHNIVPFIIDERHKQFYYRGLREFATTRGYLLDTCLSAQDTYIAWVKYFYPGLLD</sequence>
<dbReference type="PANTHER" id="PTHR13504:SF38">
    <property type="entry name" value="FIDO DOMAIN-CONTAINING PROTEIN"/>
    <property type="match status" value="1"/>
</dbReference>
<dbReference type="EMBL" id="JACOOE010000003">
    <property type="protein sequence ID" value="MBC5604642.1"/>
    <property type="molecule type" value="Genomic_DNA"/>
</dbReference>
<evidence type="ECO:0000313" key="2">
    <source>
        <dbReference type="EMBL" id="MBC5604642.1"/>
    </source>
</evidence>
<dbReference type="InterPro" id="IPR036597">
    <property type="entry name" value="Fido-like_dom_sf"/>
</dbReference>
<reference evidence="2 3" key="1">
    <citation type="submission" date="2020-08" db="EMBL/GenBank/DDBJ databases">
        <title>Genome public.</title>
        <authorList>
            <person name="Liu C."/>
            <person name="Sun Q."/>
        </authorList>
    </citation>
    <scope>NUCLEOTIDE SEQUENCE [LARGE SCALE GENOMIC DNA]</scope>
    <source>
        <strain evidence="2 3">M27</strain>
    </source>
</reference>
<comment type="caution">
    <text evidence="2">The sequence shown here is derived from an EMBL/GenBank/DDBJ whole genome shotgun (WGS) entry which is preliminary data.</text>
</comment>
<organism evidence="2 3">
    <name type="scientific">Bacteroides difficilis</name>
    <dbReference type="NCBI Taxonomy" id="2763021"/>
    <lineage>
        <taxon>Bacteria</taxon>
        <taxon>Pseudomonadati</taxon>
        <taxon>Bacteroidota</taxon>
        <taxon>Bacteroidia</taxon>
        <taxon>Bacteroidales</taxon>
        <taxon>Bacteroidaceae</taxon>
        <taxon>Bacteroides</taxon>
    </lineage>
</organism>
<feature type="domain" description="Fido" evidence="1">
    <location>
        <begin position="88"/>
        <end position="235"/>
    </location>
</feature>
<gene>
    <name evidence="2" type="ORF">H8S67_08165</name>
</gene>
<protein>
    <submittedName>
        <fullName evidence="2">Fic family protein</fullName>
    </submittedName>
</protein>
<dbReference type="Gene3D" id="1.10.3290.10">
    <property type="entry name" value="Fido-like domain"/>
    <property type="match status" value="1"/>
</dbReference>
<evidence type="ECO:0000259" key="1">
    <source>
        <dbReference type="PROSITE" id="PS51459"/>
    </source>
</evidence>